<protein>
    <submittedName>
        <fullName evidence="2">Uncharacterized protein</fullName>
    </submittedName>
</protein>
<feature type="region of interest" description="Disordered" evidence="1">
    <location>
        <begin position="1"/>
        <end position="23"/>
    </location>
</feature>
<gene>
    <name evidence="2" type="ORF">DFH08DRAFT_1018924</name>
</gene>
<feature type="compositionally biased region" description="Polar residues" evidence="1">
    <location>
        <begin position="11"/>
        <end position="23"/>
    </location>
</feature>
<organism evidence="2 3">
    <name type="scientific">Mycena albidolilacea</name>
    <dbReference type="NCBI Taxonomy" id="1033008"/>
    <lineage>
        <taxon>Eukaryota</taxon>
        <taxon>Fungi</taxon>
        <taxon>Dikarya</taxon>
        <taxon>Basidiomycota</taxon>
        <taxon>Agaricomycotina</taxon>
        <taxon>Agaricomycetes</taxon>
        <taxon>Agaricomycetidae</taxon>
        <taxon>Agaricales</taxon>
        <taxon>Marasmiineae</taxon>
        <taxon>Mycenaceae</taxon>
        <taxon>Mycena</taxon>
    </lineage>
</organism>
<comment type="caution">
    <text evidence="2">The sequence shown here is derived from an EMBL/GenBank/DDBJ whole genome shotgun (WGS) entry which is preliminary data.</text>
</comment>
<proteinExistence type="predicted"/>
<dbReference type="EMBL" id="JARIHO010000031">
    <property type="protein sequence ID" value="KAJ7336450.1"/>
    <property type="molecule type" value="Genomic_DNA"/>
</dbReference>
<evidence type="ECO:0000256" key="1">
    <source>
        <dbReference type="SAM" id="MobiDB-lite"/>
    </source>
</evidence>
<sequence length="228" mass="25610">MTWESPLCMGTSRSGGTEQSTNQWAEIRKDRKAGEECKKFDSEQEWQSQTGYRTLISKGVGAARTVLRHEREAARTALSAPGMFGLRQDVCALPIKRQPLKHKLRSQLARSLKQCQHATQKLGILIPPAPECYLAQIEVYDIEERCRLLRGVTDEERNRYDGMKGSKERAKRPVCHRVNSPGNCHYVRSAALAPPPTSSRDPLSAFYIADIADICKKLQPGIAGFRRS</sequence>
<keyword evidence="3" id="KW-1185">Reference proteome</keyword>
<dbReference type="AlphaFoldDB" id="A0AAD6ZS65"/>
<evidence type="ECO:0000313" key="2">
    <source>
        <dbReference type="EMBL" id="KAJ7336450.1"/>
    </source>
</evidence>
<dbReference type="Proteomes" id="UP001218218">
    <property type="component" value="Unassembled WGS sequence"/>
</dbReference>
<accession>A0AAD6ZS65</accession>
<name>A0AAD6ZS65_9AGAR</name>
<reference evidence="2" key="1">
    <citation type="submission" date="2023-03" db="EMBL/GenBank/DDBJ databases">
        <title>Massive genome expansion in bonnet fungi (Mycena s.s.) driven by repeated elements and novel gene families across ecological guilds.</title>
        <authorList>
            <consortium name="Lawrence Berkeley National Laboratory"/>
            <person name="Harder C.B."/>
            <person name="Miyauchi S."/>
            <person name="Viragh M."/>
            <person name="Kuo A."/>
            <person name="Thoen E."/>
            <person name="Andreopoulos B."/>
            <person name="Lu D."/>
            <person name="Skrede I."/>
            <person name="Drula E."/>
            <person name="Henrissat B."/>
            <person name="Morin E."/>
            <person name="Kohler A."/>
            <person name="Barry K."/>
            <person name="LaButti K."/>
            <person name="Morin E."/>
            <person name="Salamov A."/>
            <person name="Lipzen A."/>
            <person name="Mereny Z."/>
            <person name="Hegedus B."/>
            <person name="Baldrian P."/>
            <person name="Stursova M."/>
            <person name="Weitz H."/>
            <person name="Taylor A."/>
            <person name="Grigoriev I.V."/>
            <person name="Nagy L.G."/>
            <person name="Martin F."/>
            <person name="Kauserud H."/>
        </authorList>
    </citation>
    <scope>NUCLEOTIDE SEQUENCE</scope>
    <source>
        <strain evidence="2">CBHHK002</strain>
    </source>
</reference>
<evidence type="ECO:0000313" key="3">
    <source>
        <dbReference type="Proteomes" id="UP001218218"/>
    </source>
</evidence>